<evidence type="ECO:0000313" key="4">
    <source>
        <dbReference type="EMBL" id="ADZ10396.1"/>
    </source>
</evidence>
<evidence type="ECO:0000313" key="5">
    <source>
        <dbReference type="Proteomes" id="UP000007490"/>
    </source>
</evidence>
<protein>
    <recommendedName>
        <fullName evidence="2">Probable Brix domain-containing ribosomal biogenesis protein</fullName>
    </recommendedName>
</protein>
<keyword evidence="5" id="KW-1185">Reference proteome</keyword>
<name>F0TCC9_METLA</name>
<dbReference type="HOGENOM" id="CLU_107897_1_0_2"/>
<dbReference type="PROSITE" id="PS50833">
    <property type="entry name" value="BRIX"/>
    <property type="match status" value="1"/>
</dbReference>
<dbReference type="EMBL" id="CP002551">
    <property type="protein sequence ID" value="ADZ10396.1"/>
    <property type="molecule type" value="Genomic_DNA"/>
</dbReference>
<feature type="domain" description="Brix" evidence="3">
    <location>
        <begin position="1"/>
        <end position="163"/>
    </location>
</feature>
<comment type="function">
    <text evidence="2">Probably involved in the biogenesis of the ribosome.</text>
</comment>
<dbReference type="InterPro" id="IPR007109">
    <property type="entry name" value="Brix"/>
</dbReference>
<dbReference type="STRING" id="877455.Metbo_2181"/>
<evidence type="ECO:0000259" key="3">
    <source>
        <dbReference type="PROSITE" id="PS50833"/>
    </source>
</evidence>
<dbReference type="KEGG" id="mel:Metbo_2181"/>
<dbReference type="InterPro" id="IPR023548">
    <property type="entry name" value="Brix_dom_Rbsml_bgen_prot"/>
</dbReference>
<proteinExistence type="inferred from homology"/>
<accession>F0TCC9</accession>
<reference evidence="4 5" key="2">
    <citation type="journal article" date="2014" name="Int. J. Syst. Evol. Microbiol.">
        <title>Methanobacterium paludis sp. nov. and a novel strain of Methanobacterium lacus isolated from northern peatlands.</title>
        <authorList>
            <person name="Cadillo-Quiroz H."/>
            <person name="Brauer S.L."/>
            <person name="Goodson N."/>
            <person name="Yavitt J.B."/>
            <person name="Zinder S.H."/>
        </authorList>
    </citation>
    <scope>NUCLEOTIDE SEQUENCE [LARGE SCALE GENOMIC DNA]</scope>
    <source>
        <strain evidence="4 5">AL-21</strain>
    </source>
</reference>
<dbReference type="GO" id="GO:0019843">
    <property type="term" value="F:rRNA binding"/>
    <property type="evidence" value="ECO:0007669"/>
    <property type="project" value="InterPro"/>
</dbReference>
<evidence type="ECO:0000256" key="2">
    <source>
        <dbReference type="HAMAP-Rule" id="MF_00699"/>
    </source>
</evidence>
<reference evidence="5" key="1">
    <citation type="submission" date="2011-02" db="EMBL/GenBank/DDBJ databases">
        <title>Complete sequence of Methanobacterium sp. AL-21.</title>
        <authorList>
            <consortium name="US DOE Joint Genome Institute"/>
            <person name="Lucas S."/>
            <person name="Copeland A."/>
            <person name="Lapidus A."/>
            <person name="Cheng J.-F."/>
            <person name="Goodwin L."/>
            <person name="Pitluck S."/>
            <person name="Chertkov O."/>
            <person name="Detter J.C."/>
            <person name="Han C."/>
            <person name="Tapia R."/>
            <person name="Land M."/>
            <person name="Hauser L."/>
            <person name="Kyrpides N."/>
            <person name="Ivanova N."/>
            <person name="Mikhailova N."/>
            <person name="Pagani I."/>
            <person name="Cadillo-Quiroz H."/>
            <person name="Imachi H."/>
            <person name="Zinder S."/>
            <person name="Liu W."/>
            <person name="Woyke T."/>
        </authorList>
    </citation>
    <scope>NUCLEOTIDE SEQUENCE [LARGE SCALE GENOMIC DNA]</scope>
    <source>
        <strain evidence="5">AL-21</strain>
    </source>
</reference>
<dbReference type="OrthoDB" id="117530at2157"/>
<organism evidence="4 5">
    <name type="scientific">Methanobacterium lacus (strain AL-21)</name>
    <dbReference type="NCBI Taxonomy" id="877455"/>
    <lineage>
        <taxon>Archaea</taxon>
        <taxon>Methanobacteriati</taxon>
        <taxon>Methanobacteriota</taxon>
        <taxon>Methanomada group</taxon>
        <taxon>Methanobacteria</taxon>
        <taxon>Methanobacteriales</taxon>
        <taxon>Methanobacteriaceae</taxon>
        <taxon>Methanobacterium</taxon>
    </lineage>
</organism>
<dbReference type="AlphaFoldDB" id="F0TCC9"/>
<dbReference type="Gene3D" id="3.40.50.10480">
    <property type="entry name" value="Probable brix-domain ribosomal biogenesis protein"/>
    <property type="match status" value="1"/>
</dbReference>
<dbReference type="HAMAP" id="MF_00699">
    <property type="entry name" value="BriX"/>
    <property type="match status" value="1"/>
</dbReference>
<dbReference type="Proteomes" id="UP000007490">
    <property type="component" value="Chromosome"/>
</dbReference>
<keyword evidence="1 2" id="KW-0690">Ribosome biogenesis</keyword>
<sequence length="163" mass="18412">MLITTSRKPSQRTRSFCKSLVRVLNSSYTNRGKMSLRDVLIKSSEMGYDKTAVISQMKANPSRIDFHQEDGELILSLDITVGLDNNSGSKSRVKLKDLKFYSELNELEGLRDILNIPSLTKGSEFKNLMLLKASEEPNTSKIEFYADDGSLTGPKIFIQGWRQ</sequence>
<dbReference type="SUPFAM" id="SSF52954">
    <property type="entry name" value="Class II aaRS ABD-related"/>
    <property type="match status" value="1"/>
</dbReference>
<dbReference type="eggNOG" id="arCOG03247">
    <property type="taxonomic scope" value="Archaea"/>
</dbReference>
<gene>
    <name evidence="4" type="ordered locus">Metbo_2181</name>
</gene>
<dbReference type="GO" id="GO:0006364">
    <property type="term" value="P:rRNA processing"/>
    <property type="evidence" value="ECO:0007669"/>
    <property type="project" value="InterPro"/>
</dbReference>
<evidence type="ECO:0000256" key="1">
    <source>
        <dbReference type="ARBA" id="ARBA00022517"/>
    </source>
</evidence>